<keyword evidence="3" id="KW-0106">Calcium</keyword>
<keyword evidence="1" id="KW-0732">Signal</keyword>
<dbReference type="InterPro" id="IPR026919">
    <property type="entry name" value="ADGRV1"/>
</dbReference>
<evidence type="ECO:0000256" key="3">
    <source>
        <dbReference type="ARBA" id="ARBA00022837"/>
    </source>
</evidence>
<accession>A0A2W4ZAI8</accession>
<feature type="domain" description="Calx-beta" evidence="4">
    <location>
        <begin position="415"/>
        <end position="513"/>
    </location>
</feature>
<dbReference type="EMBL" id="QFNK01000359">
    <property type="protein sequence ID" value="PZO79294.1"/>
    <property type="molecule type" value="Genomic_DNA"/>
</dbReference>
<dbReference type="AlphaFoldDB" id="A0A2W4ZAI8"/>
<feature type="non-terminal residue" evidence="5">
    <location>
        <position position="609"/>
    </location>
</feature>
<evidence type="ECO:0000313" key="5">
    <source>
        <dbReference type="EMBL" id="PZO79294.1"/>
    </source>
</evidence>
<comment type="caution">
    <text evidence="5">The sequence shown here is derived from an EMBL/GenBank/DDBJ whole genome shotgun (WGS) entry which is preliminary data.</text>
</comment>
<dbReference type="Pfam" id="PF03160">
    <property type="entry name" value="Calx-beta"/>
    <property type="match status" value="4"/>
</dbReference>
<feature type="domain" description="Calx-beta" evidence="4">
    <location>
        <begin position="305"/>
        <end position="403"/>
    </location>
</feature>
<name>A0A2W4ZAI8_9BACT</name>
<dbReference type="InterPro" id="IPR038081">
    <property type="entry name" value="CalX-like_sf"/>
</dbReference>
<evidence type="ECO:0000259" key="4">
    <source>
        <dbReference type="SMART" id="SM00237"/>
    </source>
</evidence>
<sequence>SYAQDITINYRTVNGTANGLDFTAVAGASIVIPAGSTTVTINIPITDDNLYEAGAENFAVEIVSAQDSFANPITVGTNSAHTVNITDNDTPPALTITSASAVEGGNIVFTVTANRISSEPITGTWSVGAGTATASDFGGTLPTGTFTIPAGSLTATITVATTDDVAQEGTENFTLTIDNISGAQAGPVVGTGTILDNEMAVSMNLTASSVSEGAGTATITVSLSQAHTHDVIIGYRTVNGTADGSDFVAVPTGTITIPAGSLSANITITINDDTMYDGGNETFQVQLLSAEDTNNQPISVGSANHTVTIADNETAPVLTMGDVVRTEGGTFTFTITASGTSDAPITGNWNVFAGTATAADFTGGILPTGTFTIPVGMTSTTITFGTYDDVLQEGSETFTVGLNNISGADPTPVTANGIIQDNELSVAFALGSSAVNEGNGVAPVTITLSQAMTKDVTVYYRTVTGTAGATDFTQVTNSAVIIPAGQTSAVINIGINDDLIYDGAPETFQVQLLSAQDSDGTTIPVSIVNHQVLINDNDPAPTVTLSDITIVEGGTATFTITRNGLTDEPITGNWHIGAGTANAADFGGTLPSGTFTLPAGVGSITVTVS</sequence>
<proteinExistence type="predicted"/>
<dbReference type="Gene3D" id="2.60.40.2030">
    <property type="match status" value="6"/>
</dbReference>
<dbReference type="SUPFAM" id="SSF141072">
    <property type="entry name" value="CalX-like"/>
    <property type="match status" value="6"/>
</dbReference>
<dbReference type="PANTHER" id="PTHR46682">
    <property type="entry name" value="ADHESION G-PROTEIN COUPLED RECEPTOR V1"/>
    <property type="match status" value="1"/>
</dbReference>
<evidence type="ECO:0000313" key="6">
    <source>
        <dbReference type="Proteomes" id="UP000249557"/>
    </source>
</evidence>
<keyword evidence="2" id="KW-0677">Repeat</keyword>
<dbReference type="GO" id="GO:0016020">
    <property type="term" value="C:membrane"/>
    <property type="evidence" value="ECO:0007669"/>
    <property type="project" value="InterPro"/>
</dbReference>
<dbReference type="GO" id="GO:0004930">
    <property type="term" value="F:G protein-coupled receptor activity"/>
    <property type="evidence" value="ECO:0007669"/>
    <property type="project" value="InterPro"/>
</dbReference>
<organism evidence="5 6">
    <name type="scientific">Micavibrio aeruginosavorus</name>
    <dbReference type="NCBI Taxonomy" id="349221"/>
    <lineage>
        <taxon>Bacteria</taxon>
        <taxon>Pseudomonadati</taxon>
        <taxon>Bdellovibrionota</taxon>
        <taxon>Bdellovibrionia</taxon>
        <taxon>Bdellovibrionales</taxon>
        <taxon>Pseudobdellovibrionaceae</taxon>
        <taxon>Micavibrio</taxon>
    </lineage>
</organism>
<dbReference type="PANTHER" id="PTHR46682:SF1">
    <property type="entry name" value="ADHESION G-PROTEIN COUPLED RECEPTOR V1"/>
    <property type="match status" value="1"/>
</dbReference>
<dbReference type="InterPro" id="IPR003644">
    <property type="entry name" value="Calx_beta"/>
</dbReference>
<protein>
    <recommendedName>
        <fullName evidence="4">Calx-beta domain-containing protein</fullName>
    </recommendedName>
</protein>
<evidence type="ECO:0000256" key="2">
    <source>
        <dbReference type="ARBA" id="ARBA00022737"/>
    </source>
</evidence>
<reference evidence="5 6" key="1">
    <citation type="submission" date="2017-08" db="EMBL/GenBank/DDBJ databases">
        <title>Infants hospitalized years apart are colonized by the same room-sourced microbial strains.</title>
        <authorList>
            <person name="Brooks B."/>
            <person name="Olm M.R."/>
            <person name="Firek B.A."/>
            <person name="Baker R."/>
            <person name="Thomas B.C."/>
            <person name="Morowitz M.J."/>
            <person name="Banfield J.F."/>
        </authorList>
    </citation>
    <scope>NUCLEOTIDE SEQUENCE [LARGE SCALE GENOMIC DNA]</scope>
    <source>
        <strain evidence="5">S2_018_000_R2_104</strain>
    </source>
</reference>
<feature type="domain" description="Calx-beta" evidence="4">
    <location>
        <begin position="81"/>
        <end position="178"/>
    </location>
</feature>
<feature type="domain" description="Calx-beta" evidence="4">
    <location>
        <begin position="190"/>
        <end position="288"/>
    </location>
</feature>
<dbReference type="Proteomes" id="UP000249557">
    <property type="component" value="Unassembled WGS sequence"/>
</dbReference>
<dbReference type="SMART" id="SM00237">
    <property type="entry name" value="Calx_beta"/>
    <property type="match status" value="4"/>
</dbReference>
<evidence type="ECO:0000256" key="1">
    <source>
        <dbReference type="ARBA" id="ARBA00022729"/>
    </source>
</evidence>
<gene>
    <name evidence="5" type="ORF">DI626_11620</name>
</gene>
<feature type="non-terminal residue" evidence="5">
    <location>
        <position position="1"/>
    </location>
</feature>